<dbReference type="CDD" id="cd17546">
    <property type="entry name" value="REC_hyHK_CKI1_RcsC-like"/>
    <property type="match status" value="2"/>
</dbReference>
<evidence type="ECO:0000256" key="5">
    <source>
        <dbReference type="ARBA" id="ARBA00022553"/>
    </source>
</evidence>
<dbReference type="InterPro" id="IPR001789">
    <property type="entry name" value="Sig_transdc_resp-reg_receiver"/>
</dbReference>
<evidence type="ECO:0000256" key="10">
    <source>
        <dbReference type="ARBA" id="ARBA00023012"/>
    </source>
</evidence>
<keyword evidence="11 14" id="KW-0472">Membrane</keyword>
<protein>
    <recommendedName>
        <fullName evidence="3">histidine kinase</fullName>
        <ecNumber evidence="3">2.7.13.3</ecNumber>
    </recommendedName>
</protein>
<evidence type="ECO:0000256" key="1">
    <source>
        <dbReference type="ARBA" id="ARBA00000085"/>
    </source>
</evidence>
<keyword evidence="8" id="KW-0067">ATP-binding</keyword>
<dbReference type="InterPro" id="IPR004358">
    <property type="entry name" value="Sig_transdc_His_kin-like_C"/>
</dbReference>
<evidence type="ECO:0000256" key="13">
    <source>
        <dbReference type="PROSITE-ProRule" id="PRU00169"/>
    </source>
</evidence>
<dbReference type="InterPro" id="IPR003594">
    <property type="entry name" value="HATPase_dom"/>
</dbReference>
<evidence type="ECO:0000313" key="18">
    <source>
        <dbReference type="EMBL" id="MFC3681848.1"/>
    </source>
</evidence>
<sequence>MQHLRPTAAYCRPLRGGAAGALSASERTWLSQQPALVIGVLGNQPPIDFFNSQQQHSGLLAEYLEYLSRYTGVSLQLRRFSDPTDLMAAVQDQQIDLAAPVACASERLPPGVLFSDALFYSPMKLASQRLGPVYQDLHSLAGRRLAIHGQLPQLTILQQQYPQIRIVPYATQAEALMAVSTGRVDAYLGDEATMRWAMNDFYLTDLQVSPGMINNSGYCFVAPASRQPLLAVVQKALAALSLSRRQHIRDNWLKPHTDDQATTKPVTLTAEQQAYLRQLSGLNIAVDNDWPPLEFIDEQGHYRGLTADYNQLLAEQLGIPLTPVYGNSWKETLEMFQRGEMELISGVQPTPSRREYMLFSHPYMVHPYMILVHKDTRFVNSFPDLYGKRVAVVSDYAIEELLARDYPQLQLRSYPNNISALLALSAKDVDAYVGLLGTSSWLMEEYGIRNVKVTAPTDYKYHQTIGINRNYPQLLPIINNIIDNIPEYRRQEIKNNWFTVEFEHQVNQGEIISAVLLTIAIVFPVLLVILIWNRKLKRTEKHLRESQQQLAEAKDAAEQSSQFKSQFLANMSHEIRTPMNAILGMNHLLLRSGLNDRQNGYAEKIKQAATTLLGVINDILDFSKVEAGHLDIDQQPFNLHNVFTELSDMLSLKAAEKGIEVLLEVDASIPRVLTGDPLRLGQVLINLTQNAIKFTDRGEVRVSVSLKSRKNDAVELDFQVRDTGIGMEPDTIEQLFEPFTQADGSTTRKYGGTGLGLNISRQLVRLMGGDLEAESQLGKGSCFHFSLTFVADPSEQQLQHRFIPSRELQGLRVLVIDDNTAARQLLREMLESFSFQVITLPSGENAAFLVQQQDEMGDPFGLVIADWQMPGMNGIETLDAIRDLPLQHKPATILITAYGREDILASADNHDVDVLLIKPINASVLFDAIMRLLNHRHQSRIGAPGSSDVWLLGLVLLVEDHEINQAVALELLHSVGIIADTATNGVEALEALKQKHYDLVLMDLQMPVMDGLHATAIIRKDPQYNDLPIIAMTAHAMEGDRERCLATGMNDHIAKPIDPEHFVTVLKQWLPQGESASASPLVDKQLERNIDHIDGIDLDWGIERVGGNRQLYFNLLRSFYHKHQNDEQVLLQLLTQNQHQDAQRLAHTLRGVAGNIGARLFEKDAAELEKALRTNSEPPQTLATGLLWQRFSEAFRQLFSGLKSSGVLLQSQAAEVTEPPPKVDIRGCHTELVTLAGFLSQGDVGSCEYLQQIETLLPPELASQLRGLIDEFDFEQAGKLIHRLLANNKES</sequence>
<comment type="caution">
    <text evidence="18">The sequence shown here is derived from an EMBL/GenBank/DDBJ whole genome shotgun (WGS) entry which is preliminary data.</text>
</comment>
<dbReference type="Gene3D" id="3.40.50.2300">
    <property type="match status" value="2"/>
</dbReference>
<feature type="modified residue" description="Phosphohistidine" evidence="12">
    <location>
        <position position="1147"/>
    </location>
</feature>
<keyword evidence="4" id="KW-1003">Cell membrane</keyword>
<dbReference type="SMART" id="SM00388">
    <property type="entry name" value="HisKA"/>
    <property type="match status" value="1"/>
</dbReference>
<feature type="modified residue" description="4-aspartylphosphate" evidence="13">
    <location>
        <position position="866"/>
    </location>
</feature>
<dbReference type="PANTHER" id="PTHR45339:SF1">
    <property type="entry name" value="HYBRID SIGNAL TRANSDUCTION HISTIDINE KINASE J"/>
    <property type="match status" value="1"/>
</dbReference>
<dbReference type="PROSITE" id="PS50109">
    <property type="entry name" value="HIS_KIN"/>
    <property type="match status" value="1"/>
</dbReference>
<dbReference type="SUPFAM" id="SSF47384">
    <property type="entry name" value="Homodimeric domain of signal transducing histidine kinase"/>
    <property type="match status" value="1"/>
</dbReference>
<dbReference type="EC" id="2.7.13.3" evidence="3"/>
<dbReference type="RefSeq" id="WP_376868491.1">
    <property type="nucleotide sequence ID" value="NZ_JBHRYB010000025.1"/>
</dbReference>
<keyword evidence="9 14" id="KW-1133">Transmembrane helix</keyword>
<evidence type="ECO:0000256" key="8">
    <source>
        <dbReference type="ARBA" id="ARBA00022840"/>
    </source>
</evidence>
<dbReference type="SMART" id="SM00062">
    <property type="entry name" value="PBPb"/>
    <property type="match status" value="2"/>
</dbReference>
<dbReference type="InterPro" id="IPR005467">
    <property type="entry name" value="His_kinase_dom"/>
</dbReference>
<dbReference type="Gene3D" id="3.40.190.10">
    <property type="entry name" value="Periplasmic binding protein-like II"/>
    <property type="match status" value="4"/>
</dbReference>
<keyword evidence="5 13" id="KW-0597">Phosphoprotein</keyword>
<dbReference type="SMART" id="SM00448">
    <property type="entry name" value="REC"/>
    <property type="match status" value="2"/>
</dbReference>
<evidence type="ECO:0000259" key="15">
    <source>
        <dbReference type="PROSITE" id="PS50109"/>
    </source>
</evidence>
<feature type="domain" description="HPt" evidence="17">
    <location>
        <begin position="1108"/>
        <end position="1212"/>
    </location>
</feature>
<evidence type="ECO:0000256" key="12">
    <source>
        <dbReference type="PROSITE-ProRule" id="PRU00110"/>
    </source>
</evidence>
<dbReference type="Gene3D" id="3.30.565.10">
    <property type="entry name" value="Histidine kinase-like ATPase, C-terminal domain"/>
    <property type="match status" value="1"/>
</dbReference>
<dbReference type="SUPFAM" id="SSF55874">
    <property type="entry name" value="ATPase domain of HSP90 chaperone/DNA topoisomerase II/histidine kinase"/>
    <property type="match status" value="1"/>
</dbReference>
<dbReference type="SMART" id="SM00387">
    <property type="entry name" value="HATPase_c"/>
    <property type="match status" value="1"/>
</dbReference>
<proteinExistence type="predicted"/>
<keyword evidence="6 14" id="KW-0812">Transmembrane</keyword>
<dbReference type="Pfam" id="PF00072">
    <property type="entry name" value="Response_reg"/>
    <property type="match status" value="2"/>
</dbReference>
<keyword evidence="7" id="KW-0547">Nucleotide-binding</keyword>
<dbReference type="SUPFAM" id="SSF52172">
    <property type="entry name" value="CheY-like"/>
    <property type="match status" value="2"/>
</dbReference>
<dbReference type="InterPro" id="IPR036097">
    <property type="entry name" value="HisK_dim/P_sf"/>
</dbReference>
<evidence type="ECO:0000256" key="2">
    <source>
        <dbReference type="ARBA" id="ARBA00004651"/>
    </source>
</evidence>
<comment type="catalytic activity">
    <reaction evidence="1">
        <text>ATP + protein L-histidine = ADP + protein N-phospho-L-histidine.</text>
        <dbReference type="EC" id="2.7.13.3"/>
    </reaction>
</comment>
<feature type="domain" description="Histidine kinase" evidence="15">
    <location>
        <begin position="570"/>
        <end position="791"/>
    </location>
</feature>
<dbReference type="CDD" id="cd16922">
    <property type="entry name" value="HATPase_EvgS-ArcB-TorS-like"/>
    <property type="match status" value="1"/>
</dbReference>
<dbReference type="PROSITE" id="PS50110">
    <property type="entry name" value="RESPONSE_REGULATORY"/>
    <property type="match status" value="2"/>
</dbReference>
<feature type="modified residue" description="4-aspartylphosphate" evidence="13">
    <location>
        <position position="1003"/>
    </location>
</feature>
<dbReference type="InterPro" id="IPR008207">
    <property type="entry name" value="Sig_transdc_His_kin_Hpt_dom"/>
</dbReference>
<dbReference type="Gene3D" id="1.20.120.160">
    <property type="entry name" value="HPT domain"/>
    <property type="match status" value="1"/>
</dbReference>
<keyword evidence="10" id="KW-0902">Two-component regulatory system</keyword>
<dbReference type="Pfam" id="PF02518">
    <property type="entry name" value="HATPase_c"/>
    <property type="match status" value="1"/>
</dbReference>
<evidence type="ECO:0000256" key="11">
    <source>
        <dbReference type="ARBA" id="ARBA00023136"/>
    </source>
</evidence>
<dbReference type="InterPro" id="IPR003661">
    <property type="entry name" value="HisK_dim/P_dom"/>
</dbReference>
<feature type="domain" description="Response regulatory" evidence="16">
    <location>
        <begin position="812"/>
        <end position="933"/>
    </location>
</feature>
<evidence type="ECO:0000313" key="19">
    <source>
        <dbReference type="Proteomes" id="UP001595722"/>
    </source>
</evidence>
<gene>
    <name evidence="18" type="ORF">ACFOMG_17230</name>
</gene>
<name>A0ABV7VXV3_9GAMM</name>
<dbReference type="PROSITE" id="PS50894">
    <property type="entry name" value="HPT"/>
    <property type="match status" value="1"/>
</dbReference>
<dbReference type="InterPro" id="IPR036890">
    <property type="entry name" value="HATPase_C_sf"/>
</dbReference>
<dbReference type="SUPFAM" id="SSF53850">
    <property type="entry name" value="Periplasmic binding protein-like II"/>
    <property type="match status" value="2"/>
</dbReference>
<evidence type="ECO:0000256" key="7">
    <source>
        <dbReference type="ARBA" id="ARBA00022741"/>
    </source>
</evidence>
<evidence type="ECO:0000259" key="17">
    <source>
        <dbReference type="PROSITE" id="PS50894"/>
    </source>
</evidence>
<evidence type="ECO:0000259" key="16">
    <source>
        <dbReference type="PROSITE" id="PS50110"/>
    </source>
</evidence>
<dbReference type="EMBL" id="JBHRYB010000025">
    <property type="protein sequence ID" value="MFC3681848.1"/>
    <property type="molecule type" value="Genomic_DNA"/>
</dbReference>
<reference evidence="19" key="1">
    <citation type="journal article" date="2019" name="Int. J. Syst. Evol. Microbiol.">
        <title>The Global Catalogue of Microorganisms (GCM) 10K type strain sequencing project: providing services to taxonomists for standard genome sequencing and annotation.</title>
        <authorList>
            <consortium name="The Broad Institute Genomics Platform"/>
            <consortium name="The Broad Institute Genome Sequencing Center for Infectious Disease"/>
            <person name="Wu L."/>
            <person name="Ma J."/>
        </authorList>
    </citation>
    <scope>NUCLEOTIDE SEQUENCE [LARGE SCALE GENOMIC DNA]</scope>
    <source>
        <strain evidence="19">KCTC 42424</strain>
    </source>
</reference>
<dbReference type="Pfam" id="PF01627">
    <property type="entry name" value="Hpt"/>
    <property type="match status" value="1"/>
</dbReference>
<evidence type="ECO:0000256" key="9">
    <source>
        <dbReference type="ARBA" id="ARBA00022989"/>
    </source>
</evidence>
<evidence type="ECO:0000256" key="14">
    <source>
        <dbReference type="SAM" id="Phobius"/>
    </source>
</evidence>
<evidence type="ECO:0000256" key="4">
    <source>
        <dbReference type="ARBA" id="ARBA00022475"/>
    </source>
</evidence>
<dbReference type="SUPFAM" id="SSF47226">
    <property type="entry name" value="Histidine-containing phosphotransfer domain, HPT domain"/>
    <property type="match status" value="1"/>
</dbReference>
<evidence type="ECO:0000256" key="6">
    <source>
        <dbReference type="ARBA" id="ARBA00022692"/>
    </source>
</evidence>
<dbReference type="InterPro" id="IPR001638">
    <property type="entry name" value="Solute-binding_3/MltF_N"/>
</dbReference>
<dbReference type="CDD" id="cd00082">
    <property type="entry name" value="HisKA"/>
    <property type="match status" value="1"/>
</dbReference>
<evidence type="ECO:0000256" key="3">
    <source>
        <dbReference type="ARBA" id="ARBA00012438"/>
    </source>
</evidence>
<organism evidence="18 19">
    <name type="scientific">Bacterioplanoides pacificum</name>
    <dbReference type="NCBI Taxonomy" id="1171596"/>
    <lineage>
        <taxon>Bacteria</taxon>
        <taxon>Pseudomonadati</taxon>
        <taxon>Pseudomonadota</taxon>
        <taxon>Gammaproteobacteria</taxon>
        <taxon>Oceanospirillales</taxon>
        <taxon>Oceanospirillaceae</taxon>
        <taxon>Bacterioplanoides</taxon>
    </lineage>
</organism>
<dbReference type="Gene3D" id="1.10.287.130">
    <property type="match status" value="1"/>
</dbReference>
<dbReference type="InterPro" id="IPR036641">
    <property type="entry name" value="HPT_dom_sf"/>
</dbReference>
<dbReference type="CDD" id="cd01007">
    <property type="entry name" value="PBP2_BvgS_HisK_like"/>
    <property type="match status" value="2"/>
</dbReference>
<accession>A0ABV7VXV3</accession>
<dbReference type="PANTHER" id="PTHR45339">
    <property type="entry name" value="HYBRID SIGNAL TRANSDUCTION HISTIDINE KINASE J"/>
    <property type="match status" value="1"/>
</dbReference>
<dbReference type="Proteomes" id="UP001595722">
    <property type="component" value="Unassembled WGS sequence"/>
</dbReference>
<feature type="transmembrane region" description="Helical" evidence="14">
    <location>
        <begin position="511"/>
        <end position="532"/>
    </location>
</feature>
<dbReference type="PRINTS" id="PR00344">
    <property type="entry name" value="BCTRLSENSOR"/>
</dbReference>
<comment type="subcellular location">
    <subcellularLocation>
        <location evidence="2">Cell membrane</location>
        <topology evidence="2">Multi-pass membrane protein</topology>
    </subcellularLocation>
</comment>
<dbReference type="Pfam" id="PF00512">
    <property type="entry name" value="HisKA"/>
    <property type="match status" value="1"/>
</dbReference>
<dbReference type="Pfam" id="PF00497">
    <property type="entry name" value="SBP_bac_3"/>
    <property type="match status" value="2"/>
</dbReference>
<keyword evidence="19" id="KW-1185">Reference proteome</keyword>
<dbReference type="InterPro" id="IPR011006">
    <property type="entry name" value="CheY-like_superfamily"/>
</dbReference>
<feature type="domain" description="Response regulatory" evidence="16">
    <location>
        <begin position="954"/>
        <end position="1070"/>
    </location>
</feature>